<comment type="caution">
    <text evidence="7">The sequence shown here is derived from an EMBL/GenBank/DDBJ whole genome shotgun (WGS) entry which is preliminary data.</text>
</comment>
<dbReference type="NCBIfam" id="NF004621">
    <property type="entry name" value="PRK05957.1"/>
    <property type="match status" value="1"/>
</dbReference>
<dbReference type="InterPro" id="IPR015422">
    <property type="entry name" value="PyrdxlP-dep_Trfase_small"/>
</dbReference>
<dbReference type="Gene3D" id="3.40.640.10">
    <property type="entry name" value="Type I PLP-dependent aspartate aminotransferase-like (Major domain)"/>
    <property type="match status" value="1"/>
</dbReference>
<dbReference type="EMBL" id="JADEWL010000018">
    <property type="protein sequence ID" value="MBE9212711.1"/>
    <property type="molecule type" value="Genomic_DNA"/>
</dbReference>
<dbReference type="GO" id="GO:0006520">
    <property type="term" value="P:amino acid metabolic process"/>
    <property type="evidence" value="ECO:0007669"/>
    <property type="project" value="InterPro"/>
</dbReference>
<dbReference type="PANTHER" id="PTHR46383">
    <property type="entry name" value="ASPARTATE AMINOTRANSFERASE"/>
    <property type="match status" value="1"/>
</dbReference>
<dbReference type="SUPFAM" id="SSF53383">
    <property type="entry name" value="PLP-dependent transferases"/>
    <property type="match status" value="1"/>
</dbReference>
<comment type="similarity">
    <text evidence="2">Belongs to the class-I pyridoxal-phosphate-dependent aminotransferase family.</text>
</comment>
<gene>
    <name evidence="7" type="ORF">IQ247_08405</name>
</gene>
<dbReference type="InterPro" id="IPR015421">
    <property type="entry name" value="PyrdxlP-dep_Trfase_major"/>
</dbReference>
<evidence type="ECO:0000313" key="7">
    <source>
        <dbReference type="EMBL" id="MBE9212711.1"/>
    </source>
</evidence>
<reference evidence="7" key="1">
    <citation type="submission" date="2020-10" db="EMBL/GenBank/DDBJ databases">
        <authorList>
            <person name="Castelo-Branco R."/>
            <person name="Eusebio N."/>
            <person name="Adriana R."/>
            <person name="Vieira A."/>
            <person name="Brugerolle De Fraissinette N."/>
            <person name="Rezende De Castro R."/>
            <person name="Schneider M.P."/>
            <person name="Vasconcelos V."/>
            <person name="Leao P.N."/>
        </authorList>
    </citation>
    <scope>NUCLEOTIDE SEQUENCE</scope>
    <source>
        <strain evidence="7">LEGE 06105</strain>
    </source>
</reference>
<dbReference type="GO" id="GO:0030170">
    <property type="term" value="F:pyridoxal phosphate binding"/>
    <property type="evidence" value="ECO:0007669"/>
    <property type="project" value="InterPro"/>
</dbReference>
<organism evidence="7 8">
    <name type="scientific">Plectonema cf. radiosum LEGE 06105</name>
    <dbReference type="NCBI Taxonomy" id="945769"/>
    <lineage>
        <taxon>Bacteria</taxon>
        <taxon>Bacillati</taxon>
        <taxon>Cyanobacteriota</taxon>
        <taxon>Cyanophyceae</taxon>
        <taxon>Oscillatoriophycideae</taxon>
        <taxon>Oscillatoriales</taxon>
        <taxon>Microcoleaceae</taxon>
        <taxon>Plectonema</taxon>
    </lineage>
</organism>
<evidence type="ECO:0000256" key="1">
    <source>
        <dbReference type="ARBA" id="ARBA00001933"/>
    </source>
</evidence>
<keyword evidence="8" id="KW-1185">Reference proteome</keyword>
<protein>
    <submittedName>
        <fullName evidence="7">Pyridoxal phosphate-dependent aminotransferase</fullName>
    </submittedName>
</protein>
<dbReference type="GO" id="GO:0008483">
    <property type="term" value="F:transaminase activity"/>
    <property type="evidence" value="ECO:0007669"/>
    <property type="project" value="UniProtKB-KW"/>
</dbReference>
<dbReference type="CDD" id="cd00609">
    <property type="entry name" value="AAT_like"/>
    <property type="match status" value="1"/>
</dbReference>
<dbReference type="InterPro" id="IPR050596">
    <property type="entry name" value="AspAT/PAT-like"/>
</dbReference>
<dbReference type="AlphaFoldDB" id="A0A8J7FEC0"/>
<evidence type="ECO:0000256" key="5">
    <source>
        <dbReference type="ARBA" id="ARBA00022898"/>
    </source>
</evidence>
<dbReference type="PANTHER" id="PTHR46383:SF5">
    <property type="entry name" value="AMINOTRANSFERASE CLASS I_CLASSII DOMAIN-CONTAINING PROTEIN"/>
    <property type="match status" value="1"/>
</dbReference>
<proteinExistence type="inferred from homology"/>
<keyword evidence="3 7" id="KW-0032">Aminotransferase</keyword>
<sequence>MELVQSPIIPIVAELIKNTRGTISLGQGVVAYSPPPEVLEFLPRFLADTSNNLYQAVEGIPLLINTLKEKLAVFNNIKINENNRIIVTAGSNMAFMNAILAITSLGDEVILNTPYYFNHEMAIAMIGCNPVLVETDENYQLQPDAILKAITPKTRAIVTISPNNPTGAVYSQELLKEVNDICRQRGIYHISDEAYEYFTYSGVKHVSPGAFTDSSDYTISLFSLSKAYGFASWRIGYMVIPQHLLTAVKKVQDTNLICPPVVSQYAALGALQAKPEYLKDNIQAIAEVRELVIQSLKPLEGICRIAPASSSGAFYFFLKVQAQMDAFELVKQLINDYQVAVLPGTTFGMHQGCYLRVAYGALQKETAKQGIERLVNGLKDIVDFRF</sequence>
<evidence type="ECO:0000256" key="4">
    <source>
        <dbReference type="ARBA" id="ARBA00022679"/>
    </source>
</evidence>
<evidence type="ECO:0000313" key="8">
    <source>
        <dbReference type="Proteomes" id="UP000620559"/>
    </source>
</evidence>
<evidence type="ECO:0000256" key="2">
    <source>
        <dbReference type="ARBA" id="ARBA00007441"/>
    </source>
</evidence>
<dbReference type="Proteomes" id="UP000620559">
    <property type="component" value="Unassembled WGS sequence"/>
</dbReference>
<feature type="domain" description="Aminotransferase class I/classII large" evidence="6">
    <location>
        <begin position="23"/>
        <end position="374"/>
    </location>
</feature>
<dbReference type="Pfam" id="PF00155">
    <property type="entry name" value="Aminotran_1_2"/>
    <property type="match status" value="1"/>
</dbReference>
<evidence type="ECO:0000259" key="6">
    <source>
        <dbReference type="Pfam" id="PF00155"/>
    </source>
</evidence>
<dbReference type="InterPro" id="IPR004839">
    <property type="entry name" value="Aminotransferase_I/II_large"/>
</dbReference>
<name>A0A8J7FEC0_9CYAN</name>
<keyword evidence="4" id="KW-0808">Transferase</keyword>
<dbReference type="Gene3D" id="3.90.1150.10">
    <property type="entry name" value="Aspartate Aminotransferase, domain 1"/>
    <property type="match status" value="1"/>
</dbReference>
<accession>A0A8J7FEC0</accession>
<evidence type="ECO:0000256" key="3">
    <source>
        <dbReference type="ARBA" id="ARBA00022576"/>
    </source>
</evidence>
<keyword evidence="5" id="KW-0663">Pyridoxal phosphate</keyword>
<dbReference type="InterPro" id="IPR015424">
    <property type="entry name" value="PyrdxlP-dep_Trfase"/>
</dbReference>
<comment type="cofactor">
    <cofactor evidence="1">
        <name>pyridoxal 5'-phosphate</name>
        <dbReference type="ChEBI" id="CHEBI:597326"/>
    </cofactor>
</comment>